<dbReference type="Proteomes" id="UP000277204">
    <property type="component" value="Unassembled WGS sequence"/>
</dbReference>
<evidence type="ECO:0000313" key="1">
    <source>
        <dbReference type="EMBL" id="VDP51080.1"/>
    </source>
</evidence>
<keyword evidence="2" id="KW-1185">Reference proteome</keyword>
<organism evidence="1 2">
    <name type="scientific">Schistosoma margrebowiei</name>
    <dbReference type="NCBI Taxonomy" id="48269"/>
    <lineage>
        <taxon>Eukaryota</taxon>
        <taxon>Metazoa</taxon>
        <taxon>Spiralia</taxon>
        <taxon>Lophotrochozoa</taxon>
        <taxon>Platyhelminthes</taxon>
        <taxon>Trematoda</taxon>
        <taxon>Digenea</taxon>
        <taxon>Strigeidida</taxon>
        <taxon>Schistosomatoidea</taxon>
        <taxon>Schistosomatidae</taxon>
        <taxon>Schistosoma</taxon>
    </lineage>
</organism>
<name>A0A183N7W4_9TREM</name>
<gene>
    <name evidence="1" type="ORF">SMRZ_LOCUS24389</name>
</gene>
<proteinExistence type="predicted"/>
<dbReference type="AlphaFoldDB" id="A0A183N7W4"/>
<sequence length="59" mass="7092">MVLTLEVHVTTLLYSNFYEKMILTHRSLQQHPINSTYHDNKNMGVEIHRDQLTVYNYKL</sequence>
<reference evidence="1 2" key="1">
    <citation type="submission" date="2018-11" db="EMBL/GenBank/DDBJ databases">
        <authorList>
            <consortium name="Pathogen Informatics"/>
        </authorList>
    </citation>
    <scope>NUCLEOTIDE SEQUENCE [LARGE SCALE GENOMIC DNA]</scope>
    <source>
        <strain evidence="1 2">Zambia</strain>
    </source>
</reference>
<protein>
    <submittedName>
        <fullName evidence="1">Uncharacterized protein</fullName>
    </submittedName>
</protein>
<dbReference type="EMBL" id="UZAI01020359">
    <property type="protein sequence ID" value="VDP51080.1"/>
    <property type="molecule type" value="Genomic_DNA"/>
</dbReference>
<accession>A0A183N7W4</accession>
<evidence type="ECO:0000313" key="2">
    <source>
        <dbReference type="Proteomes" id="UP000277204"/>
    </source>
</evidence>